<dbReference type="InterPro" id="IPR008979">
    <property type="entry name" value="Galactose-bd-like_sf"/>
</dbReference>
<keyword evidence="4" id="KW-0143">Chaperone</keyword>
<feature type="region of interest" description="Disordered" evidence="5">
    <location>
        <begin position="324"/>
        <end position="379"/>
    </location>
</feature>
<dbReference type="AlphaFoldDB" id="A0A0P7BES0"/>
<dbReference type="Proteomes" id="UP000050424">
    <property type="component" value="Unassembled WGS sequence"/>
</dbReference>
<feature type="compositionally biased region" description="Polar residues" evidence="5">
    <location>
        <begin position="254"/>
        <end position="269"/>
    </location>
</feature>
<gene>
    <name evidence="7" type="ORF">AK830_g7471</name>
</gene>
<evidence type="ECO:0000256" key="1">
    <source>
        <dbReference type="ARBA" id="ARBA00004173"/>
    </source>
</evidence>
<feature type="region of interest" description="Disordered" evidence="5">
    <location>
        <begin position="230"/>
        <end position="310"/>
    </location>
</feature>
<evidence type="ECO:0000256" key="5">
    <source>
        <dbReference type="SAM" id="MobiDB-lite"/>
    </source>
</evidence>
<keyword evidence="3" id="KW-0496">Mitochondrion</keyword>
<sequence length="807" mass="90064">MRPTPFLVSKGILGRTMTFEAIKGASGPRPLYDFNAPAPVRDCIVMSDRAIGGYSESHFEYTTAGETKQPSEPSPSPSHTPTSFARFHGTISTRLPTNHPNIERTGFAGFRTPDQRPTLFGRSLWDIDPYIYLAMRVKSDGRAYFINLQTESVEPSDLHQHRLFSKRPGQWETVLVKWNDFVRTNHGFVIEPQTEMLRQKVMTVGIGLTDRTEGPFELCIERVWATNDSTEGGIADKSDESELRNRKGERIRCPNTSIPSLPPTETSHCATEKGSESEVPANKKHASIQDRDDTPETVSPCDNSVGLNDREGWIDKGHMMIRGHASDEDEDKDERKMENPSRQNTTTRLLDEPQTLPRLGTDQFDGTPIACTDTPPEPDETIPAEYQEWPFQGMVRCITLGNERTFSSEFSLPYGPGGACLQMSAFSSSQVWQAEQSIHQGLTTFGVPRSPLGSLQSRVFARTGEQCRDIFVDPVPETFRLEPAGIVWLVGGYTALLAPLFNGVVEAVLVARGKKSERNIQSLESEGQKEAYDSSSPASRPCLVSWTSAGSEDWQPDDVVSTAVEDSPNPPPPPSSLVEAEENHDDSNSSFIKMLNIIVRRRGHRSFELRYYGFSCLDTAYWLNFGQTVEKSDSTFLHVKSSLVKAQSPLGIPEPPTIRILHPGYSNSSNNPDFDILIAFQAFDDGGVHYDTAHTACAILANNRWDGYFSRDKYGKIKVRPTDGVLRDPSSYFCLPSSDPSTDQYPVIPRFKDWRFPHNNLPPIWMQLKEQLLAEQETKQARPGHCSLSDYANAIEAAHLVPTTQSH</sequence>
<protein>
    <recommendedName>
        <fullName evidence="6">NADH:ubiquinone oxidoreductase intermediate-associated protein 30 domain-containing protein</fullName>
    </recommendedName>
</protein>
<dbReference type="EMBL" id="LKCW01000116">
    <property type="protein sequence ID" value="KPM39093.1"/>
    <property type="molecule type" value="Genomic_DNA"/>
</dbReference>
<dbReference type="GO" id="GO:0006120">
    <property type="term" value="P:mitochondrial electron transport, NADH to ubiquinone"/>
    <property type="evidence" value="ECO:0007669"/>
    <property type="project" value="TreeGrafter"/>
</dbReference>
<dbReference type="Pfam" id="PF08547">
    <property type="entry name" value="CIA30"/>
    <property type="match status" value="1"/>
</dbReference>
<feature type="compositionally biased region" description="Polar residues" evidence="5">
    <location>
        <begin position="296"/>
        <end position="306"/>
    </location>
</feature>
<organism evidence="7 8">
    <name type="scientific">Neonectria ditissima</name>
    <dbReference type="NCBI Taxonomy" id="78410"/>
    <lineage>
        <taxon>Eukaryota</taxon>
        <taxon>Fungi</taxon>
        <taxon>Dikarya</taxon>
        <taxon>Ascomycota</taxon>
        <taxon>Pezizomycotina</taxon>
        <taxon>Sordariomycetes</taxon>
        <taxon>Hypocreomycetidae</taxon>
        <taxon>Hypocreales</taxon>
        <taxon>Nectriaceae</taxon>
        <taxon>Neonectria</taxon>
    </lineage>
</organism>
<evidence type="ECO:0000256" key="4">
    <source>
        <dbReference type="ARBA" id="ARBA00023186"/>
    </source>
</evidence>
<dbReference type="InterPro" id="IPR013857">
    <property type="entry name" value="NADH-UbQ_OxRdtase-assoc_prot30"/>
</dbReference>
<dbReference type="PANTHER" id="PTHR13194:SF18">
    <property type="entry name" value="COMPLEX I INTERMEDIATE-ASSOCIATED PROTEIN 30, MITOCHONDRIAL"/>
    <property type="match status" value="1"/>
</dbReference>
<dbReference type="GO" id="GO:0005739">
    <property type="term" value="C:mitochondrion"/>
    <property type="evidence" value="ECO:0007669"/>
    <property type="project" value="UniProtKB-SubCell"/>
</dbReference>
<comment type="caution">
    <text evidence="7">The sequence shown here is derived from an EMBL/GenBank/DDBJ whole genome shotgun (WGS) entry which is preliminary data.</text>
</comment>
<dbReference type="InterPro" id="IPR039131">
    <property type="entry name" value="NDUFAF1"/>
</dbReference>
<accession>A0A0P7BES0</accession>
<evidence type="ECO:0000256" key="2">
    <source>
        <dbReference type="ARBA" id="ARBA00007884"/>
    </source>
</evidence>
<feature type="region of interest" description="Disordered" evidence="5">
    <location>
        <begin position="61"/>
        <end position="85"/>
    </location>
</feature>
<keyword evidence="8" id="KW-1185">Reference proteome</keyword>
<evidence type="ECO:0000313" key="7">
    <source>
        <dbReference type="EMBL" id="KPM39093.1"/>
    </source>
</evidence>
<feature type="compositionally biased region" description="Basic and acidic residues" evidence="5">
    <location>
        <begin position="234"/>
        <end position="252"/>
    </location>
</feature>
<feature type="domain" description="NADH:ubiquinone oxidoreductase intermediate-associated protein 30" evidence="6">
    <location>
        <begin position="32"/>
        <end position="220"/>
    </location>
</feature>
<comment type="similarity">
    <text evidence="2">Belongs to the CIA30 family.</text>
</comment>
<dbReference type="GO" id="GO:0051082">
    <property type="term" value="F:unfolded protein binding"/>
    <property type="evidence" value="ECO:0007669"/>
    <property type="project" value="TreeGrafter"/>
</dbReference>
<evidence type="ECO:0000256" key="3">
    <source>
        <dbReference type="ARBA" id="ARBA00023128"/>
    </source>
</evidence>
<name>A0A0P7BES0_9HYPO</name>
<comment type="subcellular location">
    <subcellularLocation>
        <location evidence="1">Mitochondrion</location>
    </subcellularLocation>
</comment>
<dbReference type="GO" id="GO:0010257">
    <property type="term" value="P:NADH dehydrogenase complex assembly"/>
    <property type="evidence" value="ECO:0007669"/>
    <property type="project" value="TreeGrafter"/>
</dbReference>
<evidence type="ECO:0000313" key="8">
    <source>
        <dbReference type="Proteomes" id="UP000050424"/>
    </source>
</evidence>
<reference evidence="7 8" key="1">
    <citation type="submission" date="2015-09" db="EMBL/GenBank/DDBJ databases">
        <title>Draft genome of a European isolate of the apple canker pathogen Neonectria ditissima.</title>
        <authorList>
            <person name="Gomez-Cortecero A."/>
            <person name="Harrison R.J."/>
            <person name="Armitage A.D."/>
        </authorList>
    </citation>
    <scope>NUCLEOTIDE SEQUENCE [LARGE SCALE GENOMIC DNA]</scope>
    <source>
        <strain evidence="7 8">R09/05</strain>
    </source>
</reference>
<proteinExistence type="inferred from homology"/>
<dbReference type="OrthoDB" id="42561at2759"/>
<dbReference type="STRING" id="78410.A0A0P7BES0"/>
<dbReference type="SUPFAM" id="SSF49785">
    <property type="entry name" value="Galactose-binding domain-like"/>
    <property type="match status" value="1"/>
</dbReference>
<evidence type="ECO:0000259" key="6">
    <source>
        <dbReference type="Pfam" id="PF08547"/>
    </source>
</evidence>
<dbReference type="PANTHER" id="PTHR13194">
    <property type="entry name" value="COMPLEX I INTERMEDIATE-ASSOCIATED PROTEIN 30"/>
    <property type="match status" value="1"/>
</dbReference>
<feature type="region of interest" description="Disordered" evidence="5">
    <location>
        <begin position="560"/>
        <end position="585"/>
    </location>
</feature>